<name>A0ABP7AYK2_9ACTN</name>
<organism evidence="5 6">
    <name type="scientific">Microlunatus ginsengisoli</name>
    <dbReference type="NCBI Taxonomy" id="363863"/>
    <lineage>
        <taxon>Bacteria</taxon>
        <taxon>Bacillati</taxon>
        <taxon>Actinomycetota</taxon>
        <taxon>Actinomycetes</taxon>
        <taxon>Propionibacteriales</taxon>
        <taxon>Propionibacteriaceae</taxon>
        <taxon>Microlunatus</taxon>
    </lineage>
</organism>
<dbReference type="RefSeq" id="WP_344810058.1">
    <property type="nucleotide sequence ID" value="NZ_BAABAB010000056.1"/>
</dbReference>
<dbReference type="EMBL" id="BAABAB010000056">
    <property type="protein sequence ID" value="GAA3643141.1"/>
    <property type="molecule type" value="Genomic_DNA"/>
</dbReference>
<dbReference type="InterPro" id="IPR036291">
    <property type="entry name" value="NAD(P)-bd_dom_sf"/>
</dbReference>
<evidence type="ECO:0000259" key="4">
    <source>
        <dbReference type="SMART" id="SM00822"/>
    </source>
</evidence>
<evidence type="ECO:0000256" key="2">
    <source>
        <dbReference type="ARBA" id="ARBA00023002"/>
    </source>
</evidence>
<dbReference type="Gene3D" id="3.40.50.720">
    <property type="entry name" value="NAD(P)-binding Rossmann-like Domain"/>
    <property type="match status" value="1"/>
</dbReference>
<dbReference type="SMART" id="SM00822">
    <property type="entry name" value="PKS_KR"/>
    <property type="match status" value="1"/>
</dbReference>
<dbReference type="InterPro" id="IPR020904">
    <property type="entry name" value="Sc_DH/Rdtase_CS"/>
</dbReference>
<evidence type="ECO:0000256" key="1">
    <source>
        <dbReference type="ARBA" id="ARBA00006484"/>
    </source>
</evidence>
<keyword evidence="2" id="KW-0560">Oxidoreductase</keyword>
<evidence type="ECO:0000313" key="5">
    <source>
        <dbReference type="EMBL" id="GAA3643141.1"/>
    </source>
</evidence>
<accession>A0ABP7AYK2</accession>
<dbReference type="PANTHER" id="PTHR44196:SF1">
    <property type="entry name" value="DEHYDROGENASE_REDUCTASE SDR FAMILY MEMBER 7B"/>
    <property type="match status" value="1"/>
</dbReference>
<protein>
    <submittedName>
        <fullName evidence="5">SDR family NAD(P)-dependent oxidoreductase</fullName>
    </submittedName>
</protein>
<dbReference type="InterPro" id="IPR057326">
    <property type="entry name" value="KR_dom"/>
</dbReference>
<sequence>MSREDSGERVLGRTGQSIGKVAVVTGAGSGLGRALAIGLARRGCRLALADLDPHGLAITRIRAEAVGATVSDAVLDVADRDAVRGFAADVAATYGVVHQLYNNAGIAGGRRLLEASDEELDLVLAVNLGGVVNGTKAFLPHLIASGDGHLVNISSLNGLLAQPGLSAYCTSKFAVRGFTETVRAEMLADHHPVAVTVVHPGGVRTNIANASLDLARSRGQTITARDEERVAYYNSRLLTMDPVDAAEIILRGVAARRPRIVVGAGARRLDRLTRLLPTAGPALTAWFDRRY</sequence>
<keyword evidence="6" id="KW-1185">Reference proteome</keyword>
<dbReference type="Proteomes" id="UP001501490">
    <property type="component" value="Unassembled WGS sequence"/>
</dbReference>
<reference evidence="6" key="1">
    <citation type="journal article" date="2019" name="Int. J. Syst. Evol. Microbiol.">
        <title>The Global Catalogue of Microorganisms (GCM) 10K type strain sequencing project: providing services to taxonomists for standard genome sequencing and annotation.</title>
        <authorList>
            <consortium name="The Broad Institute Genomics Platform"/>
            <consortium name="The Broad Institute Genome Sequencing Center for Infectious Disease"/>
            <person name="Wu L."/>
            <person name="Ma J."/>
        </authorList>
    </citation>
    <scope>NUCLEOTIDE SEQUENCE [LARGE SCALE GENOMIC DNA]</scope>
    <source>
        <strain evidence="6">JCM 16929</strain>
    </source>
</reference>
<evidence type="ECO:0000313" key="6">
    <source>
        <dbReference type="Proteomes" id="UP001501490"/>
    </source>
</evidence>
<dbReference type="Pfam" id="PF00106">
    <property type="entry name" value="adh_short"/>
    <property type="match status" value="1"/>
</dbReference>
<gene>
    <name evidence="5" type="ORF">GCM10022236_52240</name>
</gene>
<dbReference type="PRINTS" id="PR00081">
    <property type="entry name" value="GDHRDH"/>
</dbReference>
<feature type="domain" description="Ketoreductase" evidence="4">
    <location>
        <begin position="20"/>
        <end position="206"/>
    </location>
</feature>
<dbReference type="PROSITE" id="PS00061">
    <property type="entry name" value="ADH_SHORT"/>
    <property type="match status" value="1"/>
</dbReference>
<proteinExistence type="inferred from homology"/>
<comment type="caution">
    <text evidence="5">The sequence shown here is derived from an EMBL/GenBank/DDBJ whole genome shotgun (WGS) entry which is preliminary data.</text>
</comment>
<dbReference type="PRINTS" id="PR00080">
    <property type="entry name" value="SDRFAMILY"/>
</dbReference>
<comment type="similarity">
    <text evidence="1 3">Belongs to the short-chain dehydrogenases/reductases (SDR) family.</text>
</comment>
<dbReference type="InterPro" id="IPR002347">
    <property type="entry name" value="SDR_fam"/>
</dbReference>
<dbReference type="PANTHER" id="PTHR44196">
    <property type="entry name" value="DEHYDROGENASE/REDUCTASE SDR FAMILY MEMBER 7B"/>
    <property type="match status" value="1"/>
</dbReference>
<evidence type="ECO:0000256" key="3">
    <source>
        <dbReference type="RuleBase" id="RU000363"/>
    </source>
</evidence>
<dbReference type="SUPFAM" id="SSF51735">
    <property type="entry name" value="NAD(P)-binding Rossmann-fold domains"/>
    <property type="match status" value="1"/>
</dbReference>